<reference evidence="1 2" key="1">
    <citation type="journal article" date="2019" name="Genome Biol. Evol.">
        <title>Toxin and genome evolution in a Drosophila defensive symbiosis.</title>
        <authorList>
            <person name="Ballinger M.J."/>
            <person name="Gawryluk R.M."/>
            <person name="Perlman S.J."/>
        </authorList>
    </citation>
    <scope>NUCLEOTIDE SEQUENCE [LARGE SCALE GENOMIC DNA]</scope>
    <source>
        <strain evidence="2">sNeo</strain>
    </source>
</reference>
<name>A0A3S0ULT6_9MOLU</name>
<accession>A0A3S0ULT6</accession>
<proteinExistence type="predicted"/>
<comment type="caution">
    <text evidence="1">The sequence shown here is derived from an EMBL/GenBank/DDBJ whole genome shotgun (WGS) entry which is preliminary data.</text>
</comment>
<gene>
    <name evidence="1" type="ORF">D6D54_07710</name>
</gene>
<protein>
    <submittedName>
        <fullName evidence="1">Uncharacterized protein</fullName>
    </submittedName>
</protein>
<evidence type="ECO:0000313" key="1">
    <source>
        <dbReference type="EMBL" id="RUP75715.1"/>
    </source>
</evidence>
<organism evidence="1 2">
    <name type="scientific">Spiroplasma poulsonii</name>
    <dbReference type="NCBI Taxonomy" id="2138"/>
    <lineage>
        <taxon>Bacteria</taxon>
        <taxon>Bacillati</taxon>
        <taxon>Mycoplasmatota</taxon>
        <taxon>Mollicutes</taxon>
        <taxon>Entomoplasmatales</taxon>
        <taxon>Spiroplasmataceae</taxon>
        <taxon>Spiroplasma</taxon>
    </lineage>
</organism>
<dbReference type="RefSeq" id="WP_127093337.1">
    <property type="nucleotide sequence ID" value="NZ_RAHC01000014.1"/>
</dbReference>
<evidence type="ECO:0000313" key="2">
    <source>
        <dbReference type="Proteomes" id="UP000274545"/>
    </source>
</evidence>
<dbReference type="AlphaFoldDB" id="A0A3S0ULT6"/>
<dbReference type="Proteomes" id="UP000274545">
    <property type="component" value="Unassembled WGS sequence"/>
</dbReference>
<dbReference type="EMBL" id="RAHC01000014">
    <property type="protein sequence ID" value="RUP75715.1"/>
    <property type="molecule type" value="Genomic_DNA"/>
</dbReference>
<sequence length="85" mass="10066">MPNIDKQKTNITKNLINKTSSFSDVKEFKKLDNSTFMPRMKCNARVVMAFRNEAKIKKWQLTTLMNEILAERYSIDLENNNYEDD</sequence>